<dbReference type="Proteomes" id="UP000821837">
    <property type="component" value="Chromosome 1"/>
</dbReference>
<evidence type="ECO:0000256" key="1">
    <source>
        <dbReference type="SAM" id="MobiDB-lite"/>
    </source>
</evidence>
<accession>A0A9D4T8B3</accession>
<evidence type="ECO:0000313" key="3">
    <source>
        <dbReference type="Proteomes" id="UP000821837"/>
    </source>
</evidence>
<name>A0A9D4T8B3_RHISA</name>
<reference evidence="2" key="2">
    <citation type="submission" date="2021-09" db="EMBL/GenBank/DDBJ databases">
        <authorList>
            <person name="Jia N."/>
            <person name="Wang J."/>
            <person name="Shi W."/>
            <person name="Du L."/>
            <person name="Sun Y."/>
            <person name="Zhan W."/>
            <person name="Jiang J."/>
            <person name="Wang Q."/>
            <person name="Zhang B."/>
            <person name="Ji P."/>
            <person name="Sakyi L.B."/>
            <person name="Cui X."/>
            <person name="Yuan T."/>
            <person name="Jiang B."/>
            <person name="Yang W."/>
            <person name="Lam T.T.-Y."/>
            <person name="Chang Q."/>
            <person name="Ding S."/>
            <person name="Wang X."/>
            <person name="Zhu J."/>
            <person name="Ruan X."/>
            <person name="Zhao L."/>
            <person name="Wei J."/>
            <person name="Que T."/>
            <person name="Du C."/>
            <person name="Cheng J."/>
            <person name="Dai P."/>
            <person name="Han X."/>
            <person name="Huang E."/>
            <person name="Gao Y."/>
            <person name="Liu J."/>
            <person name="Shao H."/>
            <person name="Ye R."/>
            <person name="Li L."/>
            <person name="Wei W."/>
            <person name="Wang X."/>
            <person name="Wang C."/>
            <person name="Huo Q."/>
            <person name="Li W."/>
            <person name="Guo W."/>
            <person name="Chen H."/>
            <person name="Chen S."/>
            <person name="Zhou L."/>
            <person name="Zhou L."/>
            <person name="Ni X."/>
            <person name="Tian J."/>
            <person name="Zhou Y."/>
            <person name="Sheng Y."/>
            <person name="Liu T."/>
            <person name="Pan Y."/>
            <person name="Xia L."/>
            <person name="Li J."/>
            <person name="Zhao F."/>
            <person name="Cao W."/>
        </authorList>
    </citation>
    <scope>NUCLEOTIDE SEQUENCE</scope>
    <source>
        <strain evidence="2">Rsan-2018</strain>
        <tissue evidence="2">Larvae</tissue>
    </source>
</reference>
<protein>
    <submittedName>
        <fullName evidence="2">Uncharacterized protein</fullName>
    </submittedName>
</protein>
<dbReference type="VEuPathDB" id="VectorBase:RSAN_045578"/>
<dbReference type="AlphaFoldDB" id="A0A9D4T8B3"/>
<evidence type="ECO:0000313" key="2">
    <source>
        <dbReference type="EMBL" id="KAH7981692.1"/>
    </source>
</evidence>
<reference evidence="2" key="1">
    <citation type="journal article" date="2020" name="Cell">
        <title>Large-Scale Comparative Analyses of Tick Genomes Elucidate Their Genetic Diversity and Vector Capacities.</title>
        <authorList>
            <consortium name="Tick Genome and Microbiome Consortium (TIGMIC)"/>
            <person name="Jia N."/>
            <person name="Wang J."/>
            <person name="Shi W."/>
            <person name="Du L."/>
            <person name="Sun Y."/>
            <person name="Zhan W."/>
            <person name="Jiang J.F."/>
            <person name="Wang Q."/>
            <person name="Zhang B."/>
            <person name="Ji P."/>
            <person name="Bell-Sakyi L."/>
            <person name="Cui X.M."/>
            <person name="Yuan T.T."/>
            <person name="Jiang B.G."/>
            <person name="Yang W.F."/>
            <person name="Lam T.T."/>
            <person name="Chang Q.C."/>
            <person name="Ding S.J."/>
            <person name="Wang X.J."/>
            <person name="Zhu J.G."/>
            <person name="Ruan X.D."/>
            <person name="Zhao L."/>
            <person name="Wei J.T."/>
            <person name="Ye R.Z."/>
            <person name="Que T.C."/>
            <person name="Du C.H."/>
            <person name="Zhou Y.H."/>
            <person name="Cheng J.X."/>
            <person name="Dai P.F."/>
            <person name="Guo W.B."/>
            <person name="Han X.H."/>
            <person name="Huang E.J."/>
            <person name="Li L.F."/>
            <person name="Wei W."/>
            <person name="Gao Y.C."/>
            <person name="Liu J.Z."/>
            <person name="Shao H.Z."/>
            <person name="Wang X."/>
            <person name="Wang C.C."/>
            <person name="Yang T.C."/>
            <person name="Huo Q.B."/>
            <person name="Li W."/>
            <person name="Chen H.Y."/>
            <person name="Chen S.E."/>
            <person name="Zhou L.G."/>
            <person name="Ni X.B."/>
            <person name="Tian J.H."/>
            <person name="Sheng Y."/>
            <person name="Liu T."/>
            <person name="Pan Y.S."/>
            <person name="Xia L.Y."/>
            <person name="Li J."/>
            <person name="Zhao F."/>
            <person name="Cao W.C."/>
        </authorList>
    </citation>
    <scope>NUCLEOTIDE SEQUENCE</scope>
    <source>
        <strain evidence="2">Rsan-2018</strain>
    </source>
</reference>
<keyword evidence="3" id="KW-1185">Reference proteome</keyword>
<feature type="compositionally biased region" description="Low complexity" evidence="1">
    <location>
        <begin position="218"/>
        <end position="228"/>
    </location>
</feature>
<dbReference type="EMBL" id="JABSTV010001245">
    <property type="protein sequence ID" value="KAH7981692.1"/>
    <property type="molecule type" value="Genomic_DNA"/>
</dbReference>
<sequence>MPVALRVTLQGVSFADYVEVDTFASVCGALTDEDIIARVAGAQPVAEEREGEENEDDKVPVRPSASQVMEALNVTRLFFSFEEGEEDSLRRVRALEQRATAVPFREKKQMVPLGKAVFFASGAWRDMKSETILHCFEKAGFLRGSSAAKEITAEPDIDASAADGAAAVMSLGQLWEAAGNASLVPSGLDHLHFALADQNLVATEELTTNELAASVSVKGTSADSSSSDGEGDDIGAPQPGTAGAALAAVDTLRMYLCSKLGSCDLMDNVQHRVPKRAREMRARDP</sequence>
<gene>
    <name evidence="2" type="ORF">HPB52_000717</name>
</gene>
<comment type="caution">
    <text evidence="2">The sequence shown here is derived from an EMBL/GenBank/DDBJ whole genome shotgun (WGS) entry which is preliminary data.</text>
</comment>
<proteinExistence type="predicted"/>
<feature type="region of interest" description="Disordered" evidence="1">
    <location>
        <begin position="218"/>
        <end position="238"/>
    </location>
</feature>
<organism evidence="2 3">
    <name type="scientific">Rhipicephalus sanguineus</name>
    <name type="common">Brown dog tick</name>
    <name type="synonym">Ixodes sanguineus</name>
    <dbReference type="NCBI Taxonomy" id="34632"/>
    <lineage>
        <taxon>Eukaryota</taxon>
        <taxon>Metazoa</taxon>
        <taxon>Ecdysozoa</taxon>
        <taxon>Arthropoda</taxon>
        <taxon>Chelicerata</taxon>
        <taxon>Arachnida</taxon>
        <taxon>Acari</taxon>
        <taxon>Parasitiformes</taxon>
        <taxon>Ixodida</taxon>
        <taxon>Ixodoidea</taxon>
        <taxon>Ixodidae</taxon>
        <taxon>Rhipicephalinae</taxon>
        <taxon>Rhipicephalus</taxon>
        <taxon>Rhipicephalus</taxon>
    </lineage>
</organism>